<name>A0A2I2KQM1_9ACTN</name>
<dbReference type="Pfam" id="PF13458">
    <property type="entry name" value="Peripla_BP_6"/>
    <property type="match status" value="1"/>
</dbReference>
<evidence type="ECO:0000313" key="5">
    <source>
        <dbReference type="EMBL" id="SNQ47967.1"/>
    </source>
</evidence>
<gene>
    <name evidence="5" type="ORF">FRACA_2100009</name>
</gene>
<proteinExistence type="inferred from homology"/>
<dbReference type="Gene3D" id="3.40.50.2300">
    <property type="match status" value="2"/>
</dbReference>
<evidence type="ECO:0000256" key="2">
    <source>
        <dbReference type="ARBA" id="ARBA00022729"/>
    </source>
</evidence>
<dbReference type="PANTHER" id="PTHR47235">
    <property type="entry name" value="BLR6548 PROTEIN"/>
    <property type="match status" value="1"/>
</dbReference>
<reference evidence="5 6" key="1">
    <citation type="submission" date="2017-06" db="EMBL/GenBank/DDBJ databases">
        <authorList>
            <person name="Kim H.J."/>
            <person name="Triplett B.A."/>
        </authorList>
    </citation>
    <scope>NUCLEOTIDE SEQUENCE [LARGE SCALE GENOMIC DNA]</scope>
    <source>
        <strain evidence="5">FRACA_ARgP5</strain>
    </source>
</reference>
<dbReference type="Proteomes" id="UP000234331">
    <property type="component" value="Unassembled WGS sequence"/>
</dbReference>
<comment type="similarity">
    <text evidence="1">Belongs to the leucine-binding protein family.</text>
</comment>
<dbReference type="EMBL" id="FZMO01000125">
    <property type="protein sequence ID" value="SNQ47967.1"/>
    <property type="molecule type" value="Genomic_DNA"/>
</dbReference>
<dbReference type="InterPro" id="IPR028082">
    <property type="entry name" value="Peripla_BP_I"/>
</dbReference>
<keyword evidence="6" id="KW-1185">Reference proteome</keyword>
<dbReference type="AlphaFoldDB" id="A0A2I2KQM1"/>
<sequence length="411" mass="42190">MPRRSSSLLGVAALLAIVTAGAGACGSGSSSSASACDSPGVSSSEIRLGLLYPDTGPTASAIATARAGVDARIGLANEKGGIHGRKIVYDWRDDQDNPTANATAARYLVEQRNVFGLLEFSFVADGSAQYLADKGIPVGGLSVGDAWSKHPNMFTVGATTVSPIDVFGNFLKSQGAGKTAVVATALSAGTGDTNSVLTQSVQAAGIDIVDNIAFTDGADDPASVGRRVAASGADSAVVIINGPALPAVVAAIRAAAPRMKVVLSFGGYDHQLLAAAGQIMAGVTIPIFYRPFESGGPAVEAYRQAMIRYAPQYNDPEQQLAYTAYIDTDLYLRGLEAAGPCPTRQSFMSGLRAVTSYDAGGLLMTPMNIARDLGKQITCWSFVQVNAEGKGFNVLGDQQCGRVLPAGAGAS</sequence>
<feature type="domain" description="Leucine-binding protein" evidence="4">
    <location>
        <begin position="45"/>
        <end position="389"/>
    </location>
</feature>
<evidence type="ECO:0000256" key="1">
    <source>
        <dbReference type="ARBA" id="ARBA00010062"/>
    </source>
</evidence>
<dbReference type="OrthoDB" id="26870at2"/>
<feature type="chain" id="PRO_5038862140" evidence="3">
    <location>
        <begin position="25"/>
        <end position="411"/>
    </location>
</feature>
<dbReference type="PROSITE" id="PS51257">
    <property type="entry name" value="PROKAR_LIPOPROTEIN"/>
    <property type="match status" value="1"/>
</dbReference>
<evidence type="ECO:0000259" key="4">
    <source>
        <dbReference type="Pfam" id="PF13458"/>
    </source>
</evidence>
<keyword evidence="2 3" id="KW-0732">Signal</keyword>
<feature type="signal peptide" evidence="3">
    <location>
        <begin position="1"/>
        <end position="24"/>
    </location>
</feature>
<accession>A0A2I2KQM1</accession>
<evidence type="ECO:0000313" key="6">
    <source>
        <dbReference type="Proteomes" id="UP000234331"/>
    </source>
</evidence>
<dbReference type="CDD" id="cd06341">
    <property type="entry name" value="PBP1_ABC_ligand_binding-like"/>
    <property type="match status" value="1"/>
</dbReference>
<evidence type="ECO:0000256" key="3">
    <source>
        <dbReference type="SAM" id="SignalP"/>
    </source>
</evidence>
<organism evidence="5 6">
    <name type="scientific">Frankia canadensis</name>
    <dbReference type="NCBI Taxonomy" id="1836972"/>
    <lineage>
        <taxon>Bacteria</taxon>
        <taxon>Bacillati</taxon>
        <taxon>Actinomycetota</taxon>
        <taxon>Actinomycetes</taxon>
        <taxon>Frankiales</taxon>
        <taxon>Frankiaceae</taxon>
        <taxon>Frankia</taxon>
    </lineage>
</organism>
<protein>
    <submittedName>
        <fullName evidence="5">Branched-chain amino acid ABC transporter substrate-binding protein</fullName>
    </submittedName>
</protein>
<dbReference type="SUPFAM" id="SSF53822">
    <property type="entry name" value="Periplasmic binding protein-like I"/>
    <property type="match status" value="1"/>
</dbReference>
<dbReference type="InterPro" id="IPR028081">
    <property type="entry name" value="Leu-bd"/>
</dbReference>
<dbReference type="PANTHER" id="PTHR47235:SF1">
    <property type="entry name" value="BLR6548 PROTEIN"/>
    <property type="match status" value="1"/>
</dbReference>